<evidence type="ECO:0000313" key="1">
    <source>
        <dbReference type="EMBL" id="OGC53611.1"/>
    </source>
</evidence>
<dbReference type="Proteomes" id="UP000178127">
    <property type="component" value="Unassembled WGS sequence"/>
</dbReference>
<reference evidence="1 2" key="1">
    <citation type="journal article" date="2016" name="Nat. Commun.">
        <title>Thousands of microbial genomes shed light on interconnected biogeochemical processes in an aquifer system.</title>
        <authorList>
            <person name="Anantharaman K."/>
            <person name="Brown C.T."/>
            <person name="Hug L.A."/>
            <person name="Sharon I."/>
            <person name="Castelle C.J."/>
            <person name="Probst A.J."/>
            <person name="Thomas B.C."/>
            <person name="Singh A."/>
            <person name="Wilkins M.J."/>
            <person name="Karaoz U."/>
            <person name="Brodie E.L."/>
            <person name="Williams K.H."/>
            <person name="Hubbard S.S."/>
            <person name="Banfield J.F."/>
        </authorList>
    </citation>
    <scope>NUCLEOTIDE SEQUENCE [LARGE SCALE GENOMIC DNA]</scope>
</reference>
<sequence length="173" mass="19925">MTTNAPSLLYFFEHMFLRDALFGSREFLAELKNNPNNFNRGLIANFNRIKENPNNDLLEKDISLEEGDFSLDIISLEIGDKLIVIRCPKPRKAPEAGFIGIILSDTPRYFISEYETNEIMKQLSPDKEWAHKYILCEWANKTHKNYGEVSNTKEAFVERIAKVIYASSPNSTN</sequence>
<name>A0A1F4V8N5_UNCKA</name>
<dbReference type="EMBL" id="MEVD01000013">
    <property type="protein sequence ID" value="OGC53611.1"/>
    <property type="molecule type" value="Genomic_DNA"/>
</dbReference>
<proteinExistence type="predicted"/>
<evidence type="ECO:0000313" key="2">
    <source>
        <dbReference type="Proteomes" id="UP000178127"/>
    </source>
</evidence>
<gene>
    <name evidence="1" type="ORF">A3D91_04175</name>
</gene>
<comment type="caution">
    <text evidence="1">The sequence shown here is derived from an EMBL/GenBank/DDBJ whole genome shotgun (WGS) entry which is preliminary data.</text>
</comment>
<dbReference type="AlphaFoldDB" id="A0A1F4V8N5"/>
<protein>
    <submittedName>
        <fullName evidence="1">Uncharacterized protein</fullName>
    </submittedName>
</protein>
<accession>A0A1F4V8N5</accession>
<organism evidence="1 2">
    <name type="scientific">candidate division WWE3 bacterium RIFCSPHIGHO2_02_FULL_38_14</name>
    <dbReference type="NCBI Taxonomy" id="1802620"/>
    <lineage>
        <taxon>Bacteria</taxon>
        <taxon>Katanobacteria</taxon>
    </lineage>
</organism>